<dbReference type="EMBL" id="MU251961">
    <property type="protein sequence ID" value="KAG9228368.1"/>
    <property type="molecule type" value="Genomic_DNA"/>
</dbReference>
<sequence>MTPLCRNERVPGGNFETHRREGYTLLVGRDRTLLEHANTRQGREKYSPIILGAPAPVTSFASICEAFLVLLHRQTTLEEASRFSRRENARVTTNVVLLVRIGTLTIVILVLVPVATRVIHVAGLRTL</sequence>
<protein>
    <submittedName>
        <fullName evidence="2">Uncharacterized protein</fullName>
    </submittedName>
</protein>
<keyword evidence="1" id="KW-0812">Transmembrane</keyword>
<organism evidence="2 3">
    <name type="scientific">Amylocarpus encephaloides</name>
    <dbReference type="NCBI Taxonomy" id="45428"/>
    <lineage>
        <taxon>Eukaryota</taxon>
        <taxon>Fungi</taxon>
        <taxon>Dikarya</taxon>
        <taxon>Ascomycota</taxon>
        <taxon>Pezizomycotina</taxon>
        <taxon>Leotiomycetes</taxon>
        <taxon>Helotiales</taxon>
        <taxon>Helotiales incertae sedis</taxon>
        <taxon>Amylocarpus</taxon>
    </lineage>
</organism>
<keyword evidence="1" id="KW-0472">Membrane</keyword>
<accession>A0A9P7Y6C4</accession>
<dbReference type="AlphaFoldDB" id="A0A9P7Y6C4"/>
<dbReference type="Proteomes" id="UP000824998">
    <property type="component" value="Unassembled WGS sequence"/>
</dbReference>
<name>A0A9P7Y6C4_9HELO</name>
<evidence type="ECO:0000313" key="2">
    <source>
        <dbReference type="EMBL" id="KAG9228368.1"/>
    </source>
</evidence>
<proteinExistence type="predicted"/>
<evidence type="ECO:0000256" key="1">
    <source>
        <dbReference type="SAM" id="Phobius"/>
    </source>
</evidence>
<gene>
    <name evidence="2" type="ORF">BJ875DRAFT_446939</name>
</gene>
<feature type="transmembrane region" description="Helical" evidence="1">
    <location>
        <begin position="91"/>
        <end position="115"/>
    </location>
</feature>
<comment type="caution">
    <text evidence="2">The sequence shown here is derived from an EMBL/GenBank/DDBJ whole genome shotgun (WGS) entry which is preliminary data.</text>
</comment>
<reference evidence="2" key="1">
    <citation type="journal article" date="2021" name="IMA Fungus">
        <title>Genomic characterization of three marine fungi, including Emericellopsis atlantica sp. nov. with signatures of a generalist lifestyle and marine biomass degradation.</title>
        <authorList>
            <person name="Hagestad O.C."/>
            <person name="Hou L."/>
            <person name="Andersen J.H."/>
            <person name="Hansen E.H."/>
            <person name="Altermark B."/>
            <person name="Li C."/>
            <person name="Kuhnert E."/>
            <person name="Cox R.J."/>
            <person name="Crous P.W."/>
            <person name="Spatafora J.W."/>
            <person name="Lail K."/>
            <person name="Amirebrahimi M."/>
            <person name="Lipzen A."/>
            <person name="Pangilinan J."/>
            <person name="Andreopoulos W."/>
            <person name="Hayes R.D."/>
            <person name="Ng V."/>
            <person name="Grigoriev I.V."/>
            <person name="Jackson S.A."/>
            <person name="Sutton T.D.S."/>
            <person name="Dobson A.D.W."/>
            <person name="Rama T."/>
        </authorList>
    </citation>
    <scope>NUCLEOTIDE SEQUENCE</scope>
    <source>
        <strain evidence="2">TRa018bII</strain>
    </source>
</reference>
<evidence type="ECO:0000313" key="3">
    <source>
        <dbReference type="Proteomes" id="UP000824998"/>
    </source>
</evidence>
<keyword evidence="1" id="KW-1133">Transmembrane helix</keyword>
<keyword evidence="3" id="KW-1185">Reference proteome</keyword>